<accession>A0A0C4Y8J7</accession>
<keyword evidence="3 8" id="KW-0813">Transport</keyword>
<feature type="transmembrane region" description="Helical" evidence="8">
    <location>
        <begin position="20"/>
        <end position="41"/>
    </location>
</feature>
<comment type="similarity">
    <text evidence="2">Belongs to the binding-protein-dependent transport system permease family. HisMQ subfamily.</text>
</comment>
<evidence type="ECO:0000256" key="1">
    <source>
        <dbReference type="ARBA" id="ARBA00004429"/>
    </source>
</evidence>
<dbReference type="InterPro" id="IPR010065">
    <property type="entry name" value="AA_ABC_transptr_permease_3TM"/>
</dbReference>
<keyword evidence="5 8" id="KW-0812">Transmembrane</keyword>
<dbReference type="Proteomes" id="UP000031843">
    <property type="component" value="Chromosome main"/>
</dbReference>
<dbReference type="RefSeq" id="WP_043346050.1">
    <property type="nucleotide sequence ID" value="NZ_CP010536.1"/>
</dbReference>
<evidence type="ECO:0000256" key="3">
    <source>
        <dbReference type="ARBA" id="ARBA00022448"/>
    </source>
</evidence>
<dbReference type="NCBIfam" id="TIGR01726">
    <property type="entry name" value="HEQRo_perm_3TM"/>
    <property type="match status" value="1"/>
</dbReference>
<dbReference type="PROSITE" id="PS50928">
    <property type="entry name" value="ABC_TM1"/>
    <property type="match status" value="1"/>
</dbReference>
<keyword evidence="11" id="KW-1185">Reference proteome</keyword>
<reference evidence="10 11" key="1">
    <citation type="journal article" date="2015" name="Genome Announc.">
        <title>Complete Genome Sequence of Cupriavidus basilensis 4G11, Isolated from the Oak Ridge Field Research Center Site.</title>
        <authorList>
            <person name="Ray J."/>
            <person name="Waters R.J."/>
            <person name="Skerker J.M."/>
            <person name="Kuehl J.V."/>
            <person name="Price M.N."/>
            <person name="Huang J."/>
            <person name="Chakraborty R."/>
            <person name="Arkin A.P."/>
            <person name="Deutschbauer A."/>
        </authorList>
    </citation>
    <scope>NUCLEOTIDE SEQUENCE [LARGE SCALE GENOMIC DNA]</scope>
    <source>
        <strain evidence="10">4G11</strain>
    </source>
</reference>
<dbReference type="CDD" id="cd06261">
    <property type="entry name" value="TM_PBP2"/>
    <property type="match status" value="1"/>
</dbReference>
<evidence type="ECO:0000256" key="6">
    <source>
        <dbReference type="ARBA" id="ARBA00022989"/>
    </source>
</evidence>
<dbReference type="InterPro" id="IPR000515">
    <property type="entry name" value="MetI-like"/>
</dbReference>
<protein>
    <submittedName>
        <fullName evidence="10">Polar amino acid ABC transporter, inner membrane subunit</fullName>
    </submittedName>
</protein>
<dbReference type="InterPro" id="IPR035906">
    <property type="entry name" value="MetI-like_sf"/>
</dbReference>
<keyword evidence="6 8" id="KW-1133">Transmembrane helix</keyword>
<evidence type="ECO:0000256" key="2">
    <source>
        <dbReference type="ARBA" id="ARBA00010072"/>
    </source>
</evidence>
<feature type="transmembrane region" description="Helical" evidence="8">
    <location>
        <begin position="184"/>
        <end position="202"/>
    </location>
</feature>
<dbReference type="GO" id="GO:0043190">
    <property type="term" value="C:ATP-binding cassette (ABC) transporter complex"/>
    <property type="evidence" value="ECO:0007669"/>
    <property type="project" value="InterPro"/>
</dbReference>
<dbReference type="AlphaFoldDB" id="A0A0C4Y8J7"/>
<keyword evidence="7 8" id="KW-0472">Membrane</keyword>
<feature type="domain" description="ABC transmembrane type-1" evidence="9">
    <location>
        <begin position="17"/>
        <end position="205"/>
    </location>
</feature>
<feature type="transmembrane region" description="Helical" evidence="8">
    <location>
        <begin position="53"/>
        <end position="76"/>
    </location>
</feature>
<dbReference type="PANTHER" id="PTHR30614:SF34">
    <property type="entry name" value="BLR6398 PROTEIN"/>
    <property type="match status" value="1"/>
</dbReference>
<gene>
    <name evidence="10" type="ORF">RR42_m1910</name>
</gene>
<organism evidence="10 11">
    <name type="scientific">Cupriavidus basilensis</name>
    <dbReference type="NCBI Taxonomy" id="68895"/>
    <lineage>
        <taxon>Bacteria</taxon>
        <taxon>Pseudomonadati</taxon>
        <taxon>Pseudomonadota</taxon>
        <taxon>Betaproteobacteria</taxon>
        <taxon>Burkholderiales</taxon>
        <taxon>Burkholderiaceae</taxon>
        <taxon>Cupriavidus</taxon>
    </lineage>
</organism>
<dbReference type="STRING" id="68895.RR42_m1910"/>
<dbReference type="GO" id="GO:0022857">
    <property type="term" value="F:transmembrane transporter activity"/>
    <property type="evidence" value="ECO:0007669"/>
    <property type="project" value="InterPro"/>
</dbReference>
<proteinExistence type="inferred from homology"/>
<dbReference type="InterPro" id="IPR043429">
    <property type="entry name" value="ArtM/GltK/GlnP/TcyL/YhdX-like"/>
</dbReference>
<evidence type="ECO:0000256" key="8">
    <source>
        <dbReference type="RuleBase" id="RU363032"/>
    </source>
</evidence>
<dbReference type="EMBL" id="CP010536">
    <property type="protein sequence ID" value="AJG19305.1"/>
    <property type="molecule type" value="Genomic_DNA"/>
</dbReference>
<dbReference type="KEGG" id="cbw:RR42_m1910"/>
<evidence type="ECO:0000256" key="5">
    <source>
        <dbReference type="ARBA" id="ARBA00022692"/>
    </source>
</evidence>
<dbReference type="Gene3D" id="1.10.3720.10">
    <property type="entry name" value="MetI-like"/>
    <property type="match status" value="1"/>
</dbReference>
<dbReference type="Pfam" id="PF00528">
    <property type="entry name" value="BPD_transp_1"/>
    <property type="match status" value="1"/>
</dbReference>
<keyword evidence="4" id="KW-1003">Cell membrane</keyword>
<name>A0A0C4Y8J7_9BURK</name>
<evidence type="ECO:0000259" key="9">
    <source>
        <dbReference type="PROSITE" id="PS50928"/>
    </source>
</evidence>
<dbReference type="OrthoDB" id="7255919at2"/>
<dbReference type="GO" id="GO:0006865">
    <property type="term" value="P:amino acid transport"/>
    <property type="evidence" value="ECO:0007669"/>
    <property type="project" value="TreeGrafter"/>
</dbReference>
<dbReference type="SUPFAM" id="SSF161098">
    <property type="entry name" value="MetI-like"/>
    <property type="match status" value="1"/>
</dbReference>
<dbReference type="PANTHER" id="PTHR30614">
    <property type="entry name" value="MEMBRANE COMPONENT OF AMINO ACID ABC TRANSPORTER"/>
    <property type="match status" value="1"/>
</dbReference>
<sequence>MITEFSWNHLEILLLAARWTLWVTLLAFVGGTLAGFLVALARTSRSALLRLASTVYIQIVQGTPVLIVLFLSYYGLSVLGLKLSPMTAAMLAMSIYASAYLGEIWRGCIEAVPQGQWEASEALALTRWQQLRHVVLPQAVRLALPPTVGFSVQLVKNTSITSIIGVIELTRAGQLINNATFQPFAVFVVVALIYFALCFPLSSAARRMERRLHAHR</sequence>
<evidence type="ECO:0000256" key="4">
    <source>
        <dbReference type="ARBA" id="ARBA00022475"/>
    </source>
</evidence>
<evidence type="ECO:0000256" key="7">
    <source>
        <dbReference type="ARBA" id="ARBA00023136"/>
    </source>
</evidence>
<evidence type="ECO:0000313" key="10">
    <source>
        <dbReference type="EMBL" id="AJG19305.1"/>
    </source>
</evidence>
<evidence type="ECO:0000313" key="11">
    <source>
        <dbReference type="Proteomes" id="UP000031843"/>
    </source>
</evidence>
<comment type="subcellular location">
    <subcellularLocation>
        <location evidence="1">Cell inner membrane</location>
        <topology evidence="1">Multi-pass membrane protein</topology>
    </subcellularLocation>
    <subcellularLocation>
        <location evidence="8">Cell membrane</location>
        <topology evidence="8">Multi-pass membrane protein</topology>
    </subcellularLocation>
</comment>